<proteinExistence type="predicted"/>
<name>A0A7R8WCX9_9CRUS</name>
<protein>
    <submittedName>
        <fullName evidence="1">Uncharacterized protein</fullName>
    </submittedName>
</protein>
<accession>A0A7R8WCX9</accession>
<evidence type="ECO:0000313" key="1">
    <source>
        <dbReference type="EMBL" id="CAD7229321.1"/>
    </source>
</evidence>
<reference evidence="1" key="1">
    <citation type="submission" date="2020-11" db="EMBL/GenBank/DDBJ databases">
        <authorList>
            <person name="Tran Van P."/>
        </authorList>
    </citation>
    <scope>NUCLEOTIDE SEQUENCE</scope>
</reference>
<organism evidence="1">
    <name type="scientific">Cyprideis torosa</name>
    <dbReference type="NCBI Taxonomy" id="163714"/>
    <lineage>
        <taxon>Eukaryota</taxon>
        <taxon>Metazoa</taxon>
        <taxon>Ecdysozoa</taxon>
        <taxon>Arthropoda</taxon>
        <taxon>Crustacea</taxon>
        <taxon>Oligostraca</taxon>
        <taxon>Ostracoda</taxon>
        <taxon>Podocopa</taxon>
        <taxon>Podocopida</taxon>
        <taxon>Cytherocopina</taxon>
        <taxon>Cytheroidea</taxon>
        <taxon>Cytherideidae</taxon>
        <taxon>Cyprideis</taxon>
    </lineage>
</organism>
<dbReference type="EMBL" id="OB661999">
    <property type="protein sequence ID" value="CAD7229321.1"/>
    <property type="molecule type" value="Genomic_DNA"/>
</dbReference>
<gene>
    <name evidence="1" type="ORF">CTOB1V02_LOCUS7193</name>
</gene>
<sequence length="181" mass="20389">MVAEMFKGNLLSSTNLIRKLTAGGCLLMSLAVAQSILKHNEFSGRLESFRNEVNKRIDDIGKEVRSCKVKRMMAASIARSRLSSFLVTRRLQGVSARPFRQAPQALTVSMDRDSRLEILSQPKGPDAGVLPIVICFVMITGIMIVRSAYSQHIHRKWELALIEPYVDQSTKQARITSYHRE</sequence>
<dbReference type="AlphaFoldDB" id="A0A7R8WCX9"/>